<organism evidence="1">
    <name type="scientific">Caudovirales sp. ctFWA4</name>
    <dbReference type="NCBI Taxonomy" id="2827628"/>
    <lineage>
        <taxon>Viruses</taxon>
        <taxon>Duplodnaviria</taxon>
        <taxon>Heunggongvirae</taxon>
        <taxon>Uroviricota</taxon>
        <taxon>Caudoviricetes</taxon>
    </lineage>
</organism>
<protein>
    <submittedName>
        <fullName evidence="1">Tail completion protein</fullName>
    </submittedName>
</protein>
<name>A0A8S5LIZ3_9CAUD</name>
<dbReference type="EMBL" id="BK015858">
    <property type="protein sequence ID" value="DAD69914.1"/>
    <property type="molecule type" value="Genomic_DNA"/>
</dbReference>
<sequence>MTRLNLLDALTSFTNEVMREILLPVRRQKGDEEEPAERPPLVYRQRLPDVKSATSKAPYILHQIVTGEDEQKPGEPTDSSVEVRSLFCVYGEDDQEGALRLLTTVEHFRQELLMHGVIAKQFALDLSQKLSTLYYTDNTAPYFCAELVSVWKIPSVNREAFAW</sequence>
<reference evidence="1" key="1">
    <citation type="journal article" date="2021" name="Proc. Natl. Acad. Sci. U.S.A.">
        <title>A Catalog of Tens of Thousands of Viruses from Human Metagenomes Reveals Hidden Associations with Chronic Diseases.</title>
        <authorList>
            <person name="Tisza M.J."/>
            <person name="Buck C.B."/>
        </authorList>
    </citation>
    <scope>NUCLEOTIDE SEQUENCE</scope>
    <source>
        <strain evidence="1">CtFWA4</strain>
    </source>
</reference>
<evidence type="ECO:0000313" key="1">
    <source>
        <dbReference type="EMBL" id="DAD69914.1"/>
    </source>
</evidence>
<proteinExistence type="predicted"/>
<accession>A0A8S5LIZ3</accession>